<feature type="modified residue" description="4-aspartylphosphate" evidence="2">
    <location>
        <position position="52"/>
    </location>
</feature>
<dbReference type="Pfam" id="PF00072">
    <property type="entry name" value="Response_reg"/>
    <property type="match status" value="2"/>
</dbReference>
<keyword evidence="4" id="KW-0238">DNA-binding</keyword>
<name>I5B0M1_9BACT</name>
<evidence type="ECO:0000313" key="5">
    <source>
        <dbReference type="Proteomes" id="UP000005778"/>
    </source>
</evidence>
<dbReference type="PANTHER" id="PTHR44591">
    <property type="entry name" value="STRESS RESPONSE REGULATOR PROTEIN 1"/>
    <property type="match status" value="1"/>
</dbReference>
<dbReference type="PROSITE" id="PS50110">
    <property type="entry name" value="RESPONSE_REGULATORY"/>
    <property type="match status" value="2"/>
</dbReference>
<dbReference type="InterPro" id="IPR011006">
    <property type="entry name" value="CheY-like_superfamily"/>
</dbReference>
<protein>
    <submittedName>
        <fullName evidence="4">Response regulator with CheY-like receiver, AAA-type ATPase, and DNA-binding domains</fullName>
    </submittedName>
</protein>
<dbReference type="eggNOG" id="COG2204">
    <property type="taxonomic scope" value="Bacteria"/>
</dbReference>
<dbReference type="SUPFAM" id="SSF52172">
    <property type="entry name" value="CheY-like"/>
    <property type="match status" value="2"/>
</dbReference>
<dbReference type="GO" id="GO:0000160">
    <property type="term" value="P:phosphorelay signal transduction system"/>
    <property type="evidence" value="ECO:0007669"/>
    <property type="project" value="InterPro"/>
</dbReference>
<dbReference type="InterPro" id="IPR050595">
    <property type="entry name" value="Bact_response_regulator"/>
</dbReference>
<organism evidence="4 5">
    <name type="scientific">Desulfobacter postgatei 2ac9</name>
    <dbReference type="NCBI Taxonomy" id="879212"/>
    <lineage>
        <taxon>Bacteria</taxon>
        <taxon>Pseudomonadati</taxon>
        <taxon>Thermodesulfobacteriota</taxon>
        <taxon>Desulfobacteria</taxon>
        <taxon>Desulfobacterales</taxon>
        <taxon>Desulfobacteraceae</taxon>
        <taxon>Desulfobacter</taxon>
    </lineage>
</organism>
<dbReference type="SMART" id="SM00448">
    <property type="entry name" value="REC"/>
    <property type="match status" value="2"/>
</dbReference>
<sequence>MDRILFVDDDLAFMEVTQRRLRKIFDIDIAQGGREGLNAVAGKGPYAVVITDLHMNGMDGFEFVEKAKKIDPDSVIVMLTGHGNLDVSLKALNGGKIFKFLIKPCKPHVLEKTLQECVEQYHRNSHLVKTPEASPTNRDKILIVDDDPEVLSVFTTAVNATDQCDVLTAENGKIALELIKFIKIHVIVTDLDIPDMGGIQLLKATHRREPNMDLFLMTWRPASEFQNSVPEITLNAIFEKPLDMQAVLEKIWSALRSNRKGEIKGFGTAAFLQMIEMEEKTCTLQVRSADKVGFLFFRKGQLIAAETGDLKNEDAAYDIINWKDATFEVARPDAEKHTEINRTLMHILVEAARRHDEAEADK</sequence>
<dbReference type="InterPro" id="IPR001789">
    <property type="entry name" value="Sig_transdc_resp-reg_receiver"/>
</dbReference>
<feature type="domain" description="Response regulatory" evidence="3">
    <location>
        <begin position="3"/>
        <end position="118"/>
    </location>
</feature>
<dbReference type="Pfam" id="PF14332">
    <property type="entry name" value="DUF4388"/>
    <property type="match status" value="1"/>
</dbReference>
<dbReference type="OrthoDB" id="5487947at2"/>
<dbReference type="GO" id="GO:0003677">
    <property type="term" value="F:DNA binding"/>
    <property type="evidence" value="ECO:0007669"/>
    <property type="project" value="UniProtKB-KW"/>
</dbReference>
<proteinExistence type="predicted"/>
<dbReference type="InterPro" id="IPR025497">
    <property type="entry name" value="PatA-like_N"/>
</dbReference>
<dbReference type="STRING" id="879212.DespoDRAFT_01063"/>
<dbReference type="RefSeq" id="WP_004071932.1">
    <property type="nucleotide sequence ID" value="NZ_CM001488.1"/>
</dbReference>
<dbReference type="HOGENOM" id="CLU_764461_0_0_7"/>
<keyword evidence="5" id="KW-1185">Reference proteome</keyword>
<feature type="domain" description="Response regulatory" evidence="3">
    <location>
        <begin position="140"/>
        <end position="255"/>
    </location>
</feature>
<evidence type="ECO:0000313" key="4">
    <source>
        <dbReference type="EMBL" id="EIM63034.1"/>
    </source>
</evidence>
<dbReference type="eggNOG" id="COG3437">
    <property type="taxonomic scope" value="Bacteria"/>
</dbReference>
<evidence type="ECO:0000256" key="2">
    <source>
        <dbReference type="PROSITE-ProRule" id="PRU00169"/>
    </source>
</evidence>
<accession>I5B0M1</accession>
<dbReference type="PANTHER" id="PTHR44591:SF19">
    <property type="entry name" value="TWO-COMPONENT RESPONSE REGULATOR-RELATED"/>
    <property type="match status" value="1"/>
</dbReference>
<evidence type="ECO:0000256" key="1">
    <source>
        <dbReference type="ARBA" id="ARBA00022553"/>
    </source>
</evidence>
<evidence type="ECO:0000259" key="3">
    <source>
        <dbReference type="PROSITE" id="PS50110"/>
    </source>
</evidence>
<feature type="modified residue" description="4-aspartylphosphate" evidence="2">
    <location>
        <position position="190"/>
    </location>
</feature>
<dbReference type="EMBL" id="CM001488">
    <property type="protein sequence ID" value="EIM63034.1"/>
    <property type="molecule type" value="Genomic_DNA"/>
</dbReference>
<reference evidence="4 5" key="2">
    <citation type="submission" date="2012-02" db="EMBL/GenBank/DDBJ databases">
        <title>Improved High-Quality Draft sequence of Desulfobacter postgatei 2ac9.</title>
        <authorList>
            <consortium name="US DOE Joint Genome Institute"/>
            <person name="Lucas S."/>
            <person name="Han J."/>
            <person name="Lapidus A."/>
            <person name="Cheng J.-F."/>
            <person name="Goodwin L."/>
            <person name="Pitluck S."/>
            <person name="Peters L."/>
            <person name="Ovchinnikova G."/>
            <person name="Held B."/>
            <person name="Detter J.C."/>
            <person name="Han C."/>
            <person name="Tapia R."/>
            <person name="Land M."/>
            <person name="Hauser L."/>
            <person name="Kyrpides N."/>
            <person name="Ivanova N."/>
            <person name="Pagani I."/>
            <person name="Orellana R."/>
            <person name="Lovley D."/>
            <person name="Woyke T."/>
        </authorList>
    </citation>
    <scope>NUCLEOTIDE SEQUENCE [LARGE SCALE GENOMIC DNA]</scope>
    <source>
        <strain evidence="4 5">2ac9</strain>
    </source>
</reference>
<gene>
    <name evidence="4" type="ORF">DespoDRAFT_01063</name>
</gene>
<dbReference type="Gene3D" id="3.40.50.2300">
    <property type="match status" value="2"/>
</dbReference>
<keyword evidence="1 2" id="KW-0597">Phosphoprotein</keyword>
<reference evidence="4 5" key="1">
    <citation type="submission" date="2011-09" db="EMBL/GenBank/DDBJ databases">
        <authorList>
            <consortium name="US DOE Joint Genome Institute (JGI-PGF)"/>
            <person name="Lucas S."/>
            <person name="Han J."/>
            <person name="Lapidus A."/>
            <person name="Cheng J.-F."/>
            <person name="Goodwin L."/>
            <person name="Pitluck S."/>
            <person name="Peters L."/>
            <person name="Land M.L."/>
            <person name="Hauser L."/>
            <person name="Orellana R."/>
            <person name="Lovley D."/>
            <person name="Woyke T.J."/>
        </authorList>
    </citation>
    <scope>NUCLEOTIDE SEQUENCE [LARGE SCALE GENOMIC DNA]</scope>
    <source>
        <strain evidence="4 5">2ac9</strain>
    </source>
</reference>
<dbReference type="Proteomes" id="UP000005778">
    <property type="component" value="Chromosome"/>
</dbReference>
<dbReference type="AlphaFoldDB" id="I5B0M1"/>